<dbReference type="GO" id="GO:0008270">
    <property type="term" value="F:zinc ion binding"/>
    <property type="evidence" value="ECO:0007669"/>
    <property type="project" value="UniProtKB-KW"/>
</dbReference>
<dbReference type="InterPro" id="IPR043136">
    <property type="entry name" value="B30.2/SPRY_sf"/>
</dbReference>
<keyword evidence="1" id="KW-0479">Metal-binding</keyword>
<reference evidence="9" key="3">
    <citation type="journal article" date="2014" name="Nature">
        <title>Elephant shark genome provides unique insights into gnathostome evolution.</title>
        <authorList>
            <consortium name="International Elephant Shark Genome Sequencing Consortium"/>
            <person name="Venkatesh B."/>
            <person name="Lee A.P."/>
            <person name="Ravi V."/>
            <person name="Maurya A.K."/>
            <person name="Lian M.M."/>
            <person name="Swann J.B."/>
            <person name="Ohta Y."/>
            <person name="Flajnik M.F."/>
            <person name="Sutoh Y."/>
            <person name="Kasahara M."/>
            <person name="Hoon S."/>
            <person name="Gangu V."/>
            <person name="Roy S.W."/>
            <person name="Irimia M."/>
            <person name="Korzh V."/>
            <person name="Kondrychyn I."/>
            <person name="Lim Z.W."/>
            <person name="Tay B.H."/>
            <person name="Tohari S."/>
            <person name="Kong K.W."/>
            <person name="Ho S."/>
            <person name="Lorente-Galdos B."/>
            <person name="Quilez J."/>
            <person name="Marques-Bonet T."/>
            <person name="Raney B.J."/>
            <person name="Ingham P.W."/>
            <person name="Tay A."/>
            <person name="Hillier L.W."/>
            <person name="Minx P."/>
            <person name="Boehm T."/>
            <person name="Wilson R.K."/>
            <person name="Brenner S."/>
            <person name="Warren W.C."/>
        </authorList>
    </citation>
    <scope>NUCLEOTIDE SEQUENCE [LARGE SCALE GENOMIC DNA]</scope>
</reference>
<evidence type="ECO:0000313" key="9">
    <source>
        <dbReference type="Proteomes" id="UP000314986"/>
    </source>
</evidence>
<dbReference type="InterPro" id="IPR050143">
    <property type="entry name" value="TRIM/RBCC"/>
</dbReference>
<dbReference type="FunFam" id="2.60.120.920:FF:000004">
    <property type="entry name" value="Butyrophilin subfamily 1 member A1"/>
    <property type="match status" value="1"/>
</dbReference>
<dbReference type="AlphaFoldDB" id="A0A4W3HJA6"/>
<feature type="domain" description="RING-type" evidence="6">
    <location>
        <begin position="16"/>
        <end position="56"/>
    </location>
</feature>
<dbReference type="PROSITE" id="PS50089">
    <property type="entry name" value="ZF_RING_2"/>
    <property type="match status" value="1"/>
</dbReference>
<evidence type="ECO:0000256" key="3">
    <source>
        <dbReference type="ARBA" id="ARBA00022833"/>
    </source>
</evidence>
<dbReference type="SUPFAM" id="SSF57850">
    <property type="entry name" value="RING/U-box"/>
    <property type="match status" value="1"/>
</dbReference>
<evidence type="ECO:0000313" key="8">
    <source>
        <dbReference type="Ensembl" id="ENSCMIP00000016116.1"/>
    </source>
</evidence>
<evidence type="ECO:0000256" key="1">
    <source>
        <dbReference type="ARBA" id="ARBA00022723"/>
    </source>
</evidence>
<protein>
    <submittedName>
        <fullName evidence="8">Uncharacterized protein</fullName>
    </submittedName>
</protein>
<dbReference type="CDD" id="cd13733">
    <property type="entry name" value="SPRY_PRY_C-I_1"/>
    <property type="match status" value="1"/>
</dbReference>
<dbReference type="PROSITE" id="PS00518">
    <property type="entry name" value="ZF_RING_1"/>
    <property type="match status" value="1"/>
</dbReference>
<dbReference type="SUPFAM" id="SSF57845">
    <property type="entry name" value="B-box zinc-binding domain"/>
    <property type="match status" value="1"/>
</dbReference>
<dbReference type="Pfam" id="PF15227">
    <property type="entry name" value="zf-C3HC4_4"/>
    <property type="match status" value="1"/>
</dbReference>
<evidence type="ECO:0000256" key="2">
    <source>
        <dbReference type="ARBA" id="ARBA00022771"/>
    </source>
</evidence>
<feature type="domain" description="B30.2/SPRY" evidence="7">
    <location>
        <begin position="223"/>
        <end position="417"/>
    </location>
</feature>
<keyword evidence="3" id="KW-0862">Zinc</keyword>
<dbReference type="SUPFAM" id="SSF49899">
    <property type="entry name" value="Concanavalin A-like lectins/glucanases"/>
    <property type="match status" value="1"/>
</dbReference>
<dbReference type="InterPro" id="IPR001870">
    <property type="entry name" value="B30.2/SPRY"/>
</dbReference>
<dbReference type="PROSITE" id="PS50188">
    <property type="entry name" value="B302_SPRY"/>
    <property type="match status" value="1"/>
</dbReference>
<dbReference type="InterPro" id="IPR013083">
    <property type="entry name" value="Znf_RING/FYVE/PHD"/>
</dbReference>
<keyword evidence="5" id="KW-0175">Coiled coil</keyword>
<dbReference type="InterPro" id="IPR003877">
    <property type="entry name" value="SPRY_dom"/>
</dbReference>
<proteinExistence type="predicted"/>
<dbReference type="InterPro" id="IPR017907">
    <property type="entry name" value="Znf_RING_CS"/>
</dbReference>
<dbReference type="Ensembl" id="ENSCMIT00000016445.1">
    <property type="protein sequence ID" value="ENSCMIP00000016116.1"/>
    <property type="gene ID" value="ENSCMIG00000007801.1"/>
</dbReference>
<dbReference type="SMART" id="SM00449">
    <property type="entry name" value="SPRY"/>
    <property type="match status" value="1"/>
</dbReference>
<dbReference type="Gene3D" id="3.30.40.10">
    <property type="entry name" value="Zinc/RING finger domain, C3HC4 (zinc finger)"/>
    <property type="match status" value="1"/>
</dbReference>
<dbReference type="Proteomes" id="UP000314986">
    <property type="component" value="Unassembled WGS sequence"/>
</dbReference>
<reference evidence="9" key="1">
    <citation type="journal article" date="2006" name="Science">
        <title>Ancient noncoding elements conserved in the human genome.</title>
        <authorList>
            <person name="Venkatesh B."/>
            <person name="Kirkness E.F."/>
            <person name="Loh Y.H."/>
            <person name="Halpern A.L."/>
            <person name="Lee A.P."/>
            <person name="Johnson J."/>
            <person name="Dandona N."/>
            <person name="Viswanathan L.D."/>
            <person name="Tay A."/>
            <person name="Venter J.C."/>
            <person name="Strausberg R.L."/>
            <person name="Brenner S."/>
        </authorList>
    </citation>
    <scope>NUCLEOTIDE SEQUENCE [LARGE SCALE GENOMIC DNA]</scope>
</reference>
<dbReference type="Pfam" id="PF00622">
    <property type="entry name" value="SPRY"/>
    <property type="match status" value="1"/>
</dbReference>
<dbReference type="SMART" id="SM00184">
    <property type="entry name" value="RING"/>
    <property type="match status" value="1"/>
</dbReference>
<dbReference type="Gene3D" id="3.30.160.60">
    <property type="entry name" value="Classic Zinc Finger"/>
    <property type="match status" value="1"/>
</dbReference>
<evidence type="ECO:0000256" key="4">
    <source>
        <dbReference type="PROSITE-ProRule" id="PRU00175"/>
    </source>
</evidence>
<evidence type="ECO:0000259" key="7">
    <source>
        <dbReference type="PROSITE" id="PS50188"/>
    </source>
</evidence>
<sequence>MAGREQDQSLAEDLTCPVCLDLFRHPVYLLCGHNFCRSCIAGFWERQEAHSCPECRQLCPGSELKPNRVLASLAEKARNLSLDPKRGERKHYCDDHREELKLFCETDEKLICLMFVSLSTVLSGLSVVSLFTVARCDVGHLILQEQARSLQNDITAEFVEMHQCLNDTEQRVVRELREREEKILHQMEEAFTAFEEEIKSIDQELATLQRQMDEQDMGSFLRVRKGDCFYLLNNNPCILYSTFNFLLMSQTPARLTLDPDTAHRWLILSKDLTSRFSYYPIVLGSEGFTSGRHYWEVQVGNKTEWIVGLATESIDRKQQIKWSPEGGVWTVRLWCGDYAALNSPPTVLPMRERPGKVGVYLDYESGQVSFYNADNMSHLHTFMNTFTERLYPLFCPWYNNDGENSEPLTICWSQDKPVSAWLSQ</sequence>
<keyword evidence="9" id="KW-1185">Reference proteome</keyword>
<dbReference type="InterPro" id="IPR006574">
    <property type="entry name" value="PRY"/>
</dbReference>
<keyword evidence="2 4" id="KW-0863">Zinc-finger</keyword>
<reference evidence="8" key="5">
    <citation type="submission" date="2025-09" db="UniProtKB">
        <authorList>
            <consortium name="Ensembl"/>
        </authorList>
    </citation>
    <scope>IDENTIFICATION</scope>
</reference>
<dbReference type="InterPro" id="IPR013320">
    <property type="entry name" value="ConA-like_dom_sf"/>
</dbReference>
<dbReference type="InterPro" id="IPR001841">
    <property type="entry name" value="Znf_RING"/>
</dbReference>
<accession>A0A4W3HJA6</accession>
<reference evidence="9" key="2">
    <citation type="journal article" date="2007" name="PLoS Biol.">
        <title>Survey sequencing and comparative analysis of the elephant shark (Callorhinchus milii) genome.</title>
        <authorList>
            <person name="Venkatesh B."/>
            <person name="Kirkness E.F."/>
            <person name="Loh Y.H."/>
            <person name="Halpern A.L."/>
            <person name="Lee A.P."/>
            <person name="Johnson J."/>
            <person name="Dandona N."/>
            <person name="Viswanathan L.D."/>
            <person name="Tay A."/>
            <person name="Venter J.C."/>
            <person name="Strausberg R.L."/>
            <person name="Brenner S."/>
        </authorList>
    </citation>
    <scope>NUCLEOTIDE SEQUENCE [LARGE SCALE GENOMIC DNA]</scope>
</reference>
<name>A0A4W3HJA6_CALMI</name>
<evidence type="ECO:0000259" key="6">
    <source>
        <dbReference type="PROSITE" id="PS50089"/>
    </source>
</evidence>
<dbReference type="SMART" id="SM00589">
    <property type="entry name" value="PRY"/>
    <property type="match status" value="1"/>
</dbReference>
<feature type="coiled-coil region" evidence="5">
    <location>
        <begin position="177"/>
        <end position="211"/>
    </location>
</feature>
<dbReference type="Gene3D" id="2.60.120.920">
    <property type="match status" value="1"/>
</dbReference>
<dbReference type="Pfam" id="PF13765">
    <property type="entry name" value="PRY"/>
    <property type="match status" value="1"/>
</dbReference>
<evidence type="ECO:0000256" key="5">
    <source>
        <dbReference type="SAM" id="Coils"/>
    </source>
</evidence>
<dbReference type="PANTHER" id="PTHR24103">
    <property type="entry name" value="E3 UBIQUITIN-PROTEIN LIGASE TRIM"/>
    <property type="match status" value="1"/>
</dbReference>
<reference evidence="8" key="4">
    <citation type="submission" date="2025-08" db="UniProtKB">
        <authorList>
            <consortium name="Ensembl"/>
        </authorList>
    </citation>
    <scope>IDENTIFICATION</scope>
</reference>
<organism evidence="8 9">
    <name type="scientific">Callorhinchus milii</name>
    <name type="common">Ghost shark</name>
    <dbReference type="NCBI Taxonomy" id="7868"/>
    <lineage>
        <taxon>Eukaryota</taxon>
        <taxon>Metazoa</taxon>
        <taxon>Chordata</taxon>
        <taxon>Craniata</taxon>
        <taxon>Vertebrata</taxon>
        <taxon>Chondrichthyes</taxon>
        <taxon>Holocephali</taxon>
        <taxon>Chimaeriformes</taxon>
        <taxon>Callorhinchidae</taxon>
        <taxon>Callorhinchus</taxon>
    </lineage>
</organism>
<dbReference type="GeneTree" id="ENSGT01120000271914"/>